<dbReference type="EMBL" id="JACGWL010000003">
    <property type="protein sequence ID" value="KAK4406694.1"/>
    <property type="molecule type" value="Genomic_DNA"/>
</dbReference>
<evidence type="ECO:0000313" key="2">
    <source>
        <dbReference type="Proteomes" id="UP001289374"/>
    </source>
</evidence>
<accession>A0AAE1X8G6</accession>
<comment type="caution">
    <text evidence="1">The sequence shown here is derived from an EMBL/GenBank/DDBJ whole genome shotgun (WGS) entry which is preliminary data.</text>
</comment>
<keyword evidence="2" id="KW-1185">Reference proteome</keyword>
<dbReference type="AlphaFoldDB" id="A0AAE1X8G6"/>
<sequence>MVDDKSIMDQVHEYENLVVDVLSEGQEPEWLRNLVGDMPLWGSSIPVSLYCDSQAAITIATNYAYKDKRRHICIRHSIVKELLKNEIISLEHVTSKRNLANPLTKGLTRRVILKASRAMVLNP</sequence>
<gene>
    <name evidence="1" type="ORF">Sango_0675900</name>
</gene>
<evidence type="ECO:0000313" key="1">
    <source>
        <dbReference type="EMBL" id="KAK4406694.1"/>
    </source>
</evidence>
<dbReference type="Proteomes" id="UP001289374">
    <property type="component" value="Unassembled WGS sequence"/>
</dbReference>
<organism evidence="1 2">
    <name type="scientific">Sesamum angolense</name>
    <dbReference type="NCBI Taxonomy" id="2727404"/>
    <lineage>
        <taxon>Eukaryota</taxon>
        <taxon>Viridiplantae</taxon>
        <taxon>Streptophyta</taxon>
        <taxon>Embryophyta</taxon>
        <taxon>Tracheophyta</taxon>
        <taxon>Spermatophyta</taxon>
        <taxon>Magnoliopsida</taxon>
        <taxon>eudicotyledons</taxon>
        <taxon>Gunneridae</taxon>
        <taxon>Pentapetalae</taxon>
        <taxon>asterids</taxon>
        <taxon>lamiids</taxon>
        <taxon>Lamiales</taxon>
        <taxon>Pedaliaceae</taxon>
        <taxon>Sesamum</taxon>
    </lineage>
</organism>
<reference evidence="1" key="2">
    <citation type="journal article" date="2024" name="Plant">
        <title>Genomic evolution and insights into agronomic trait innovations of Sesamum species.</title>
        <authorList>
            <person name="Miao H."/>
            <person name="Wang L."/>
            <person name="Qu L."/>
            <person name="Liu H."/>
            <person name="Sun Y."/>
            <person name="Le M."/>
            <person name="Wang Q."/>
            <person name="Wei S."/>
            <person name="Zheng Y."/>
            <person name="Lin W."/>
            <person name="Duan Y."/>
            <person name="Cao H."/>
            <person name="Xiong S."/>
            <person name="Wang X."/>
            <person name="Wei L."/>
            <person name="Li C."/>
            <person name="Ma Q."/>
            <person name="Ju M."/>
            <person name="Zhao R."/>
            <person name="Li G."/>
            <person name="Mu C."/>
            <person name="Tian Q."/>
            <person name="Mei H."/>
            <person name="Zhang T."/>
            <person name="Gao T."/>
            <person name="Zhang H."/>
        </authorList>
    </citation>
    <scope>NUCLEOTIDE SEQUENCE</scope>
    <source>
        <strain evidence="1">K16</strain>
    </source>
</reference>
<name>A0AAE1X8G6_9LAMI</name>
<dbReference type="CDD" id="cd09272">
    <property type="entry name" value="RNase_HI_RT_Ty1"/>
    <property type="match status" value="1"/>
</dbReference>
<protein>
    <submittedName>
        <fullName evidence="1">Uncharacterized protein</fullName>
    </submittedName>
</protein>
<reference evidence="1" key="1">
    <citation type="submission" date="2020-06" db="EMBL/GenBank/DDBJ databases">
        <authorList>
            <person name="Li T."/>
            <person name="Hu X."/>
            <person name="Zhang T."/>
            <person name="Song X."/>
            <person name="Zhang H."/>
            <person name="Dai N."/>
            <person name="Sheng W."/>
            <person name="Hou X."/>
            <person name="Wei L."/>
        </authorList>
    </citation>
    <scope>NUCLEOTIDE SEQUENCE</scope>
    <source>
        <strain evidence="1">K16</strain>
        <tissue evidence="1">Leaf</tissue>
    </source>
</reference>
<proteinExistence type="predicted"/>